<dbReference type="OrthoDB" id="10487400at2759"/>
<proteinExistence type="predicted"/>
<evidence type="ECO:0000313" key="2">
    <source>
        <dbReference type="Proteomes" id="UP000008177"/>
    </source>
</evidence>
<gene>
    <name evidence="1" type="ORF">BofuT4_P037000.1</name>
</gene>
<dbReference type="EMBL" id="FQ790287">
    <property type="protein sequence ID" value="CCD47720.1"/>
    <property type="molecule type" value="Genomic_DNA"/>
</dbReference>
<dbReference type="AlphaFoldDB" id="G2Y4Y0"/>
<protein>
    <submittedName>
        <fullName evidence="1">Uncharacterized protein</fullName>
    </submittedName>
</protein>
<dbReference type="HOGENOM" id="CLU_1740232_0_0_1"/>
<dbReference type="Proteomes" id="UP000008177">
    <property type="component" value="Unplaced contigs"/>
</dbReference>
<reference evidence="2" key="1">
    <citation type="journal article" date="2011" name="PLoS Genet.">
        <title>Genomic analysis of the necrotrophic fungal pathogens Sclerotinia sclerotiorum and Botrytis cinerea.</title>
        <authorList>
            <person name="Amselem J."/>
            <person name="Cuomo C.A."/>
            <person name="van Kan J.A."/>
            <person name="Viaud M."/>
            <person name="Benito E.P."/>
            <person name="Couloux A."/>
            <person name="Coutinho P.M."/>
            <person name="de Vries R.P."/>
            <person name="Dyer P.S."/>
            <person name="Fillinger S."/>
            <person name="Fournier E."/>
            <person name="Gout L."/>
            <person name="Hahn M."/>
            <person name="Kohn L."/>
            <person name="Lapalu N."/>
            <person name="Plummer K.M."/>
            <person name="Pradier J.M."/>
            <person name="Quevillon E."/>
            <person name="Sharon A."/>
            <person name="Simon A."/>
            <person name="ten Have A."/>
            <person name="Tudzynski B."/>
            <person name="Tudzynski P."/>
            <person name="Wincker P."/>
            <person name="Andrew M."/>
            <person name="Anthouard V."/>
            <person name="Beever R.E."/>
            <person name="Beffa R."/>
            <person name="Benoit I."/>
            <person name="Bouzid O."/>
            <person name="Brault B."/>
            <person name="Chen Z."/>
            <person name="Choquer M."/>
            <person name="Collemare J."/>
            <person name="Cotton P."/>
            <person name="Danchin E.G."/>
            <person name="Da Silva C."/>
            <person name="Gautier A."/>
            <person name="Giraud C."/>
            <person name="Giraud T."/>
            <person name="Gonzalez C."/>
            <person name="Grossetete S."/>
            <person name="Guldener U."/>
            <person name="Henrissat B."/>
            <person name="Howlett B.J."/>
            <person name="Kodira C."/>
            <person name="Kretschmer M."/>
            <person name="Lappartient A."/>
            <person name="Leroch M."/>
            <person name="Levis C."/>
            <person name="Mauceli E."/>
            <person name="Neuveglise C."/>
            <person name="Oeser B."/>
            <person name="Pearson M."/>
            <person name="Poulain J."/>
            <person name="Poussereau N."/>
            <person name="Quesneville H."/>
            <person name="Rascle C."/>
            <person name="Schumacher J."/>
            <person name="Segurens B."/>
            <person name="Sexton A."/>
            <person name="Silva E."/>
            <person name="Sirven C."/>
            <person name="Soanes D.M."/>
            <person name="Talbot N.J."/>
            <person name="Templeton M."/>
            <person name="Yandava C."/>
            <person name="Yarden O."/>
            <person name="Zeng Q."/>
            <person name="Rollins J.A."/>
            <person name="Lebrun M.H."/>
            <person name="Dickman M."/>
        </authorList>
    </citation>
    <scope>NUCLEOTIDE SEQUENCE [LARGE SCALE GENOMIC DNA]</scope>
    <source>
        <strain evidence="2">T4</strain>
    </source>
</reference>
<evidence type="ECO:0000313" key="1">
    <source>
        <dbReference type="EMBL" id="CCD47720.1"/>
    </source>
</evidence>
<sequence length="150" mass="17010">MNGIILSSFPQFKKPLNHEVWSANIPVDSILDSWGHLRRPIVSRVQEAAYVEICNNTEKFLLFSQSVIPAATVILHHNLRLAGLTDKSNTSRLIYDEGYAGIKDQASLETFKNTTLEEEPFKAFLPSGNTQLQIKQMQCFFAVVHLEYQT</sequence>
<name>G2Y4Y0_BOTF4</name>
<organism evidence="1 2">
    <name type="scientific">Botryotinia fuckeliana (strain T4)</name>
    <name type="common">Noble rot fungus</name>
    <name type="synonym">Botrytis cinerea</name>
    <dbReference type="NCBI Taxonomy" id="999810"/>
    <lineage>
        <taxon>Eukaryota</taxon>
        <taxon>Fungi</taxon>
        <taxon>Dikarya</taxon>
        <taxon>Ascomycota</taxon>
        <taxon>Pezizomycotina</taxon>
        <taxon>Leotiomycetes</taxon>
        <taxon>Helotiales</taxon>
        <taxon>Sclerotiniaceae</taxon>
        <taxon>Botrytis</taxon>
    </lineage>
</organism>
<accession>G2Y4Y0</accession>
<dbReference type="InParanoid" id="G2Y4Y0"/>